<dbReference type="InterPro" id="IPR054476">
    <property type="entry name" value="Ltn1_N"/>
</dbReference>
<keyword evidence="12 16" id="KW-0833">Ubl conjugation pathway</keyword>
<dbReference type="InterPro" id="IPR011016">
    <property type="entry name" value="Znf_RING-CH"/>
</dbReference>
<keyword evidence="13 16" id="KW-0862">Zinc</keyword>
<dbReference type="InterPro" id="IPR057030">
    <property type="entry name" value="TPR_Rkr-1"/>
</dbReference>
<dbReference type="Pfam" id="PF13639">
    <property type="entry name" value="zf-RING_2"/>
    <property type="match status" value="1"/>
</dbReference>
<keyword evidence="19" id="KW-1185">Reference proteome</keyword>
<comment type="pathway">
    <text evidence="3 16">Protein modification; protein ubiquitination.</text>
</comment>
<dbReference type="GO" id="GO:0005829">
    <property type="term" value="C:cytosol"/>
    <property type="evidence" value="ECO:0007669"/>
    <property type="project" value="UniProtKB-SubCell"/>
</dbReference>
<accession>A0AAJ0G2Y7</accession>
<dbReference type="Proteomes" id="UP001251528">
    <property type="component" value="Unassembled WGS sequence"/>
</dbReference>
<keyword evidence="8 16" id="KW-0808">Transferase</keyword>
<dbReference type="GO" id="GO:0008270">
    <property type="term" value="F:zinc ion binding"/>
    <property type="evidence" value="ECO:0007669"/>
    <property type="project" value="UniProtKB-KW"/>
</dbReference>
<dbReference type="SMART" id="SM00744">
    <property type="entry name" value="RINGv"/>
    <property type="match status" value="1"/>
</dbReference>
<dbReference type="GO" id="GO:0072344">
    <property type="term" value="P:rescue of stalled ribosome"/>
    <property type="evidence" value="ECO:0007669"/>
    <property type="project" value="UniProtKB-UniRule"/>
</dbReference>
<evidence type="ECO:0000256" key="11">
    <source>
        <dbReference type="ARBA" id="ARBA00022771"/>
    </source>
</evidence>
<dbReference type="SUPFAM" id="SSF57850">
    <property type="entry name" value="RING/U-box"/>
    <property type="match status" value="1"/>
</dbReference>
<reference evidence="18" key="1">
    <citation type="submission" date="2023-06" db="EMBL/GenBank/DDBJ databases">
        <title>Conoideocrella luteorostrata (Hypocreales: Clavicipitaceae), a potential biocontrol fungus for elongate hemlock scale in United States Christmas tree production areas.</title>
        <authorList>
            <person name="Barrett H."/>
            <person name="Lovett B."/>
            <person name="Macias A.M."/>
            <person name="Stajich J.E."/>
            <person name="Kasson M.T."/>
        </authorList>
    </citation>
    <scope>NUCLEOTIDE SEQUENCE</scope>
    <source>
        <strain evidence="18">ARSEF 14590</strain>
    </source>
</reference>
<evidence type="ECO:0000259" key="17">
    <source>
        <dbReference type="PROSITE" id="PS50089"/>
    </source>
</evidence>
<dbReference type="PROSITE" id="PS50089">
    <property type="entry name" value="ZF_RING_2"/>
    <property type="match status" value="1"/>
</dbReference>
<dbReference type="Pfam" id="PF22958">
    <property type="entry name" value="Ltn1_1st"/>
    <property type="match status" value="1"/>
</dbReference>
<dbReference type="GO" id="GO:0061630">
    <property type="term" value="F:ubiquitin protein ligase activity"/>
    <property type="evidence" value="ECO:0007669"/>
    <property type="project" value="UniProtKB-UniRule"/>
</dbReference>
<dbReference type="EC" id="2.3.2.27" evidence="5 16"/>
<sequence>MKRGQRGFGVAPGGGGLGFSSNASGASLSYLAEPPSFVAISDPNVIVSLKNVLKKADATKAKGLEDLIRYAQAHPFDQDGGVEEALLEIWTQIYARISIDNSKRVRELAHTLQRELLRSARKRMERHVPKIVGPWLAGLYDRDRVVGRAASDGLSSFLTTPEKLTAFWVKCQPQILDFAIEAIQESQDTLSDERSTTAEDAEAKYYRVVTFSLSLVLGLLQRVDDAGMTKFTDKYDEFFDEETVWKSIIFNDSAVRKTVCQLLFSCLDRKLSYGTSTKARQAFVTGGLKSSHAGSALEYVRVLAKLTQQDASFWTTAATDKKSPLTRLQAFISKGSQGSPAKFWEVLDQLLALIPTDALDLDTASKLLTSVKAGITNREEPRTNTSFSWKCFIDVARRSLAQLPNQSKIVFTRDHIFPLLEQFLFSTSDTPSIPKGPNALSVIVEAHLAVVQSCSDVVQASAEEWHRLGFVLCTNISGSLPEVSSEYKSSQATIAEQGRRWFGLVGLISDTMKHNGSNLPDQTTSPSYNIISQCTSLLESRNMKPFGAAQIIEYALSTCQHLFADDGGQRLVTFLSTVADDGFDKLATSASAKPLLSCLGIFSSLNGRGEEYRNIWRAWVEAAFKVTNHQARNAALSGLLSQDKVATLARANKTLQETLYLQALDTLDAKDDAWELLETAIINEAMSDDVGCRLGSDLVGRLSKPTHPSEPTLRMIEMIARSNPSVFCEGPIHTELVAQLLSSFEINDVPIAPRVGAILSILNDQTQGKLPVVEIIQANLEQAEPQSLSIQTLVSQAKSAIDTKAASWEDILPNTNIWMSNFAPLWETSTNPALSIMSSIGGAVSLPHTTNHGRAVPSIPRDRDGRSIPARMALYTGGLLKNDLSSLQLPRQLQIELLFLQCLAAQLASDQIASMSCNGLWLTLDQVVARGEAEDTITWSKSLLDDLVQKADGWIASERKFDDPSSSIIHGLLELTMKESREMSFQGTYSARILSKLLQSLIEAHGMPNYIEENLLKLENLKANPDTALLTAGLIGGVGDKAQSSKAVSNLCNRLVSDVAALSPDSDKADITLCLLSLTAQVYEAGDLPVASNRIVFAVRQVASWLENAAELEAGLCASICRALNVLLPCMTDVYGSYWASALQFCGSLWVRAAQLDFNVAIPFIHASIKLMKTLEGITEPNDDLGEALQEFSATKSVGLMELLRLRRQGDSQLLRIVDGMLCRELEKIPISQIPETGELFGLIASECRDVQTAAYDLLQRKIPTEQQQKSIDALLDKTDARLPDELLSLFLDPPTLEKFSDEELSLFPTSIRGYLLSWKLVFNAYASSQFKIRDDYTEHLKDEKLVSPFLDFIFDVLGHSAGQPLDLDREGIRPEKIVDYSIKTAEAETEEQSLHWLLVHLYYLTLKFIPGHFRAWYIDCQSKQTKIAVESWTSKYLSPIIVRDTLEGVEAWVREQKPGSADEKELLVKVSKAAREVTAGYEVDESQAAIVIKIPSSYPIDAIVVSSLNRVAVNERKWQSWIMTTQGAITLANGSIIDGLQVFKRNISAALQGQSECAICYSMISEDKRMPDKRCSTCSNLFHRTCLYKWFQTSNQNSCPLCRNPIDYLGADTAKRRQQ</sequence>
<dbReference type="Pfam" id="PF22999">
    <property type="entry name" value="LTN1_E3_ligase_6th"/>
    <property type="match status" value="1"/>
</dbReference>
<evidence type="ECO:0000256" key="10">
    <source>
        <dbReference type="ARBA" id="ARBA00022737"/>
    </source>
</evidence>
<evidence type="ECO:0000256" key="4">
    <source>
        <dbReference type="ARBA" id="ARBA00007997"/>
    </source>
</evidence>
<evidence type="ECO:0000256" key="6">
    <source>
        <dbReference type="ARBA" id="ARBA00017157"/>
    </source>
</evidence>
<protein>
    <recommendedName>
        <fullName evidence="6 16">E3 ubiquitin-protein ligase listerin</fullName>
        <ecNumber evidence="5 16">2.3.2.27</ecNumber>
    </recommendedName>
    <alternativeName>
        <fullName evidence="16">RING-type E3 ubiquitin transferase listerin</fullName>
    </alternativeName>
</protein>
<evidence type="ECO:0000256" key="13">
    <source>
        <dbReference type="ARBA" id="ARBA00022833"/>
    </source>
</evidence>
<dbReference type="CDD" id="cd16491">
    <property type="entry name" value="RING-CH-C4HC3_LTN1"/>
    <property type="match status" value="1"/>
</dbReference>
<evidence type="ECO:0000256" key="14">
    <source>
        <dbReference type="ARBA" id="ARBA00055150"/>
    </source>
</evidence>
<evidence type="ECO:0000256" key="9">
    <source>
        <dbReference type="ARBA" id="ARBA00022723"/>
    </source>
</evidence>
<dbReference type="Pfam" id="PF23009">
    <property type="entry name" value="UBC_like"/>
    <property type="match status" value="1"/>
</dbReference>
<comment type="function">
    <text evidence="16">E3 ubiquitin-protein ligase. Component of the ribosome quality control complex (RQC), a ribosome-associated complex that mediates ubiquitination and extraction of incompletely synthesized nascent chains for proteasomal degradation.</text>
</comment>
<evidence type="ECO:0000313" key="19">
    <source>
        <dbReference type="Proteomes" id="UP001251528"/>
    </source>
</evidence>
<dbReference type="InterPro" id="IPR016024">
    <property type="entry name" value="ARM-type_fold"/>
</dbReference>
<dbReference type="InterPro" id="IPR054478">
    <property type="entry name" value="LTN1_UBC"/>
</dbReference>
<comment type="caution">
    <text evidence="18">The sequence shown here is derived from an EMBL/GenBank/DDBJ whole genome shotgun (WGS) entry which is preliminary data.</text>
</comment>
<dbReference type="FunFam" id="3.30.40.10:FF:000038">
    <property type="entry name" value="E3 ubiquitin-protein ligase listerin"/>
    <property type="match status" value="1"/>
</dbReference>
<comment type="similarity">
    <text evidence="4 16">Belongs to the LTN1 family.</text>
</comment>
<evidence type="ECO:0000256" key="12">
    <source>
        <dbReference type="ARBA" id="ARBA00022786"/>
    </source>
</evidence>
<evidence type="ECO:0000256" key="2">
    <source>
        <dbReference type="ARBA" id="ARBA00004514"/>
    </source>
</evidence>
<dbReference type="SMART" id="SM01197">
    <property type="entry name" value="FANCL_C"/>
    <property type="match status" value="1"/>
</dbReference>
<keyword evidence="9 16" id="KW-0479">Metal-binding</keyword>
<dbReference type="SUPFAM" id="SSF48371">
    <property type="entry name" value="ARM repeat"/>
    <property type="match status" value="1"/>
</dbReference>
<keyword evidence="10" id="KW-0677">Repeat</keyword>
<dbReference type="Gene3D" id="3.30.40.10">
    <property type="entry name" value="Zinc/RING finger domain, C3HC4 (zinc finger)"/>
    <property type="match status" value="1"/>
</dbReference>
<evidence type="ECO:0000256" key="16">
    <source>
        <dbReference type="RuleBase" id="RU367090"/>
    </source>
</evidence>
<dbReference type="PANTHER" id="PTHR12389">
    <property type="entry name" value="ZINC FINGER PROTEIN 294"/>
    <property type="match status" value="1"/>
</dbReference>
<comment type="subcellular location">
    <subcellularLocation>
        <location evidence="2">Cytoplasm</location>
        <location evidence="2">Cytosol</location>
    </subcellularLocation>
</comment>
<name>A0AAJ0G2Y7_9HYPO</name>
<dbReference type="GO" id="GO:0043023">
    <property type="term" value="F:ribosomal large subunit binding"/>
    <property type="evidence" value="ECO:0007669"/>
    <property type="project" value="TreeGrafter"/>
</dbReference>
<dbReference type="InterPro" id="IPR054477">
    <property type="entry name" value="LTN1_E3_ligase_6th"/>
</dbReference>
<dbReference type="EMBL" id="JASWJB010000002">
    <property type="protein sequence ID" value="KAK2616896.1"/>
    <property type="molecule type" value="Genomic_DNA"/>
</dbReference>
<dbReference type="Pfam" id="PF23280">
    <property type="entry name" value="TPR_26"/>
    <property type="match status" value="1"/>
</dbReference>
<evidence type="ECO:0000256" key="15">
    <source>
        <dbReference type="PROSITE-ProRule" id="PRU00175"/>
    </source>
</evidence>
<keyword evidence="11 15" id="KW-0863">Zinc-finger</keyword>
<dbReference type="InterPro" id="IPR001841">
    <property type="entry name" value="Znf_RING"/>
</dbReference>
<evidence type="ECO:0000256" key="7">
    <source>
        <dbReference type="ARBA" id="ARBA00022490"/>
    </source>
</evidence>
<comment type="catalytic activity">
    <reaction evidence="1 16">
        <text>S-ubiquitinyl-[E2 ubiquitin-conjugating enzyme]-L-cysteine + [acceptor protein]-L-lysine = [E2 ubiquitin-conjugating enzyme]-L-cysteine + N(6)-ubiquitinyl-[acceptor protein]-L-lysine.</text>
        <dbReference type="EC" id="2.3.2.27"/>
    </reaction>
</comment>
<feature type="domain" description="RING-type" evidence="17">
    <location>
        <begin position="1558"/>
        <end position="1604"/>
    </location>
</feature>
<dbReference type="GO" id="GO:1990116">
    <property type="term" value="P:ribosome-associated ubiquitin-dependent protein catabolic process"/>
    <property type="evidence" value="ECO:0007669"/>
    <property type="project" value="UniProtKB-UniRule"/>
</dbReference>
<dbReference type="GO" id="GO:1990112">
    <property type="term" value="C:RQC complex"/>
    <property type="evidence" value="ECO:0007669"/>
    <property type="project" value="UniProtKB-UniRule"/>
</dbReference>
<evidence type="ECO:0000256" key="5">
    <source>
        <dbReference type="ARBA" id="ARBA00012483"/>
    </source>
</evidence>
<dbReference type="PANTHER" id="PTHR12389:SF0">
    <property type="entry name" value="E3 UBIQUITIN-PROTEIN LIGASE LISTERIN"/>
    <property type="match status" value="1"/>
</dbReference>
<evidence type="ECO:0000313" key="18">
    <source>
        <dbReference type="EMBL" id="KAK2616896.1"/>
    </source>
</evidence>
<dbReference type="InterPro" id="IPR013083">
    <property type="entry name" value="Znf_RING/FYVE/PHD"/>
</dbReference>
<organism evidence="18 19">
    <name type="scientific">Conoideocrella luteorostrata</name>
    <dbReference type="NCBI Taxonomy" id="1105319"/>
    <lineage>
        <taxon>Eukaryota</taxon>
        <taxon>Fungi</taxon>
        <taxon>Dikarya</taxon>
        <taxon>Ascomycota</taxon>
        <taxon>Pezizomycotina</taxon>
        <taxon>Sordariomycetes</taxon>
        <taxon>Hypocreomycetidae</taxon>
        <taxon>Hypocreales</taxon>
        <taxon>Clavicipitaceae</taxon>
        <taxon>Conoideocrella</taxon>
    </lineage>
</organism>
<dbReference type="InterPro" id="IPR039804">
    <property type="entry name" value="RING-CH-C4HC3_LTN1"/>
</dbReference>
<comment type="function">
    <text evidence="14">E3 ubiquitin-protein ligase component of the ribosome quality control complex (RQC), a ribosome-associated complex that mediates ubiquitination and extraction of incompletely synthesized nascent chains for proteasomal degradation. Mediates ubiquitination of proteins derived from mRNAs lacking stop codons (non-stop proteins) and other translation arrest products induced by poly-lysine sequences and tandem rare codons. Ubiquitination leads to CDC48 recruitment for extraction and degradation of the incomplete translation product. May indirectly play a role in chromatin function and transcription.</text>
</comment>
<dbReference type="InterPro" id="IPR039795">
    <property type="entry name" value="LTN1/Rkr1"/>
</dbReference>
<dbReference type="SMART" id="SM00184">
    <property type="entry name" value="RING"/>
    <property type="match status" value="1"/>
</dbReference>
<keyword evidence="7" id="KW-0963">Cytoplasm</keyword>
<proteinExistence type="inferred from homology"/>
<gene>
    <name evidence="18" type="ORF">QQS21_000274</name>
</gene>
<evidence type="ECO:0000256" key="8">
    <source>
        <dbReference type="ARBA" id="ARBA00022679"/>
    </source>
</evidence>
<comment type="subunit">
    <text evidence="16">Component of the ribosome quality control complex (RQC).</text>
</comment>
<evidence type="ECO:0000256" key="1">
    <source>
        <dbReference type="ARBA" id="ARBA00000900"/>
    </source>
</evidence>
<evidence type="ECO:0000256" key="3">
    <source>
        <dbReference type="ARBA" id="ARBA00004906"/>
    </source>
</evidence>